<dbReference type="Proteomes" id="UP000197092">
    <property type="component" value="Chromosome 1"/>
</dbReference>
<dbReference type="EMBL" id="CP018308">
    <property type="protein sequence ID" value="ASI89635.1"/>
    <property type="molecule type" value="Genomic_DNA"/>
</dbReference>
<name>A0AAN1FFH8_9VIBR</name>
<evidence type="ECO:0000313" key="2">
    <source>
        <dbReference type="Proteomes" id="UP000197092"/>
    </source>
</evidence>
<accession>A0AAN1FFH8</accession>
<dbReference type="AlphaFoldDB" id="A0AAN1FFH8"/>
<evidence type="ECO:0000313" key="1">
    <source>
        <dbReference type="EMBL" id="ASI89635.1"/>
    </source>
</evidence>
<sequence>MNTKTILLAHIHRAKSQWNNGLSELFSMMSQAVMRVDAREIDWHLMNDLSESDVLLLIVLSDTDLTIRYDELVLSNAVNFVIKFEARQFH</sequence>
<dbReference type="RefSeq" id="WP_088876569.1">
    <property type="nucleotide sequence ID" value="NZ_CP018308.1"/>
</dbReference>
<dbReference type="KEGG" id="vsh:BSZ05_07480"/>
<protein>
    <submittedName>
        <fullName evidence="1">Uncharacterized protein</fullName>
    </submittedName>
</protein>
<organism evidence="1 2">
    <name type="scientific">Vibrio mediterranei</name>
    <dbReference type="NCBI Taxonomy" id="689"/>
    <lineage>
        <taxon>Bacteria</taxon>
        <taxon>Pseudomonadati</taxon>
        <taxon>Pseudomonadota</taxon>
        <taxon>Gammaproteobacteria</taxon>
        <taxon>Vibrionales</taxon>
        <taxon>Vibrionaceae</taxon>
        <taxon>Vibrio</taxon>
    </lineage>
</organism>
<proteinExistence type="predicted"/>
<gene>
    <name evidence="1" type="ORF">BSZ05_07480</name>
</gene>
<reference evidence="2" key="1">
    <citation type="submission" date="2016-12" db="EMBL/GenBank/DDBJ databases">
        <title>Comparative genomic analysis reveals the diversity, evolution, and environmental adaptation strategies of the genus Vibrio.</title>
        <authorList>
            <person name="Lin H."/>
            <person name="Wang X."/>
            <person name="Zhang X.-H."/>
        </authorList>
    </citation>
    <scope>NUCLEOTIDE SEQUENCE [LARGE SCALE GENOMIC DNA]</scope>
    <source>
        <strain evidence="2">QT6D1</strain>
    </source>
</reference>